<comment type="caution">
    <text evidence="1">The sequence shown here is derived from an EMBL/GenBank/DDBJ whole genome shotgun (WGS) entry which is preliminary data.</text>
</comment>
<proteinExistence type="predicted"/>
<name>A0ACC1MW88_9HYPO</name>
<keyword evidence="2" id="KW-1185">Reference proteome</keyword>
<sequence length="135" mass="15160">MASTVEKRRPKFLNTDPFKTDKEDPDSGKPPKTPTAMFSRAFNNLVKKRSRQTLNPTARETEVVPMEQVGEEEMEGMPQEHASPKTVPVRPLKYNDIMAAAKKNAPPYPSATRPVSPSSTKSRTFSLARRMSIRT</sequence>
<organism evidence="1 2">
    <name type="scientific">Zarea fungicola</name>
    <dbReference type="NCBI Taxonomy" id="93591"/>
    <lineage>
        <taxon>Eukaryota</taxon>
        <taxon>Fungi</taxon>
        <taxon>Dikarya</taxon>
        <taxon>Ascomycota</taxon>
        <taxon>Pezizomycotina</taxon>
        <taxon>Sordariomycetes</taxon>
        <taxon>Hypocreomycetidae</taxon>
        <taxon>Hypocreales</taxon>
        <taxon>Cordycipitaceae</taxon>
        <taxon>Zarea</taxon>
    </lineage>
</organism>
<reference evidence="1" key="1">
    <citation type="submission" date="2022-08" db="EMBL/GenBank/DDBJ databases">
        <title>Genome Sequence of Lecanicillium fungicola.</title>
        <authorList>
            <person name="Buettner E."/>
        </authorList>
    </citation>
    <scope>NUCLEOTIDE SEQUENCE</scope>
    <source>
        <strain evidence="1">Babe33</strain>
    </source>
</reference>
<dbReference type="Proteomes" id="UP001143910">
    <property type="component" value="Unassembled WGS sequence"/>
</dbReference>
<evidence type="ECO:0000313" key="2">
    <source>
        <dbReference type="Proteomes" id="UP001143910"/>
    </source>
</evidence>
<accession>A0ACC1MW88</accession>
<dbReference type="EMBL" id="JANJQO010001370">
    <property type="protein sequence ID" value="KAJ2971285.1"/>
    <property type="molecule type" value="Genomic_DNA"/>
</dbReference>
<protein>
    <submittedName>
        <fullName evidence="1">Uncharacterized protein</fullName>
    </submittedName>
</protein>
<gene>
    <name evidence="1" type="ORF">NQ176_g7768</name>
</gene>
<evidence type="ECO:0000313" key="1">
    <source>
        <dbReference type="EMBL" id="KAJ2971285.1"/>
    </source>
</evidence>